<protein>
    <recommendedName>
        <fullName evidence="2">Myb/SANT-like DNA-binding domain-containing protein</fullName>
    </recommendedName>
</protein>
<feature type="compositionally biased region" description="Low complexity" evidence="1">
    <location>
        <begin position="34"/>
        <end position="47"/>
    </location>
</feature>
<comment type="caution">
    <text evidence="3">The sequence shown here is derived from an EMBL/GenBank/DDBJ whole genome shotgun (WGS) entry which is preliminary data.</text>
</comment>
<dbReference type="EMBL" id="CM029046">
    <property type="protein sequence ID" value="KAG2591259.1"/>
    <property type="molecule type" value="Genomic_DNA"/>
</dbReference>
<dbReference type="EMBL" id="CM029046">
    <property type="protein sequence ID" value="KAG2591260.1"/>
    <property type="molecule type" value="Genomic_DNA"/>
</dbReference>
<dbReference type="InterPro" id="IPR044823">
    <property type="entry name" value="ASIL1/2-like"/>
</dbReference>
<dbReference type="GO" id="GO:0000976">
    <property type="term" value="F:transcription cis-regulatory region binding"/>
    <property type="evidence" value="ECO:0007669"/>
    <property type="project" value="TreeGrafter"/>
</dbReference>
<feature type="region of interest" description="Disordered" evidence="1">
    <location>
        <begin position="16"/>
        <end position="55"/>
    </location>
</feature>
<dbReference type="InterPro" id="IPR044822">
    <property type="entry name" value="Myb_DNA-bind_4"/>
</dbReference>
<evidence type="ECO:0000256" key="1">
    <source>
        <dbReference type="SAM" id="MobiDB-lite"/>
    </source>
</evidence>
<dbReference type="OrthoDB" id="691673at2759"/>
<dbReference type="AlphaFoldDB" id="A0A8T0S065"/>
<feature type="compositionally biased region" description="Acidic residues" evidence="1">
    <location>
        <begin position="315"/>
        <end position="336"/>
    </location>
</feature>
<gene>
    <name evidence="3" type="ORF">PVAP13_5NG589800</name>
</gene>
<feature type="region of interest" description="Disordered" evidence="1">
    <location>
        <begin position="310"/>
        <end position="359"/>
    </location>
</feature>
<accession>A0A8T0S065</accession>
<name>A0A8T0S065_PANVG</name>
<dbReference type="Proteomes" id="UP000823388">
    <property type="component" value="Chromosome 5N"/>
</dbReference>
<feature type="domain" description="Myb/SANT-like DNA-binding" evidence="2">
    <location>
        <begin position="81"/>
        <end position="181"/>
    </location>
</feature>
<feature type="compositionally biased region" description="Polar residues" evidence="1">
    <location>
        <begin position="349"/>
        <end position="359"/>
    </location>
</feature>
<proteinExistence type="predicted"/>
<reference evidence="3" key="1">
    <citation type="submission" date="2020-05" db="EMBL/GenBank/DDBJ databases">
        <title>WGS assembly of Panicum virgatum.</title>
        <authorList>
            <person name="Lovell J.T."/>
            <person name="Jenkins J."/>
            <person name="Shu S."/>
            <person name="Juenger T.E."/>
            <person name="Schmutz J."/>
        </authorList>
    </citation>
    <scope>NUCLEOTIDE SEQUENCE</scope>
    <source>
        <strain evidence="3">AP13</strain>
    </source>
</reference>
<dbReference type="Pfam" id="PF13837">
    <property type="entry name" value="Myb_DNA-bind_4"/>
    <property type="match status" value="1"/>
</dbReference>
<dbReference type="GO" id="GO:0005634">
    <property type="term" value="C:nucleus"/>
    <property type="evidence" value="ECO:0007669"/>
    <property type="project" value="TreeGrafter"/>
</dbReference>
<dbReference type="PANTHER" id="PTHR31307:SF6">
    <property type="entry name" value="OS01G0718900 PROTEIN"/>
    <property type="match status" value="1"/>
</dbReference>
<keyword evidence="4" id="KW-1185">Reference proteome</keyword>
<sequence length="359" mass="39122">MGDDAAHELETLAAAMVDGAAAAAPPSPSPSPSSPSSSGASPSPTSPRTKRRRTDRYALGFEFAPRLAPYEVLAPRGGAGPKWTERSTFALLDAWGDRFVRPGAGRSGISADEWLEIARLASAAEDRPAGYFSETHCRNRIDTLRKQFKKEKERARLAARRGLSSAFGGVKWVYYDKMESILCPSLPPPLLPPFQSPVVKRRRDTQPSPRLGWGMKAPECLLGGGAEAAPRVTGPVAELGEPEPQKISAVEGNQDGFMAVTESIQKFAEVFARIESSKRRHMAEVEQMRRDLQRDLDAKWREILEKAQAEIASLSDEDEDEDEDEGEGDVEEDGDVGNDKILEDVGGEEQNNGTMDASL</sequence>
<dbReference type="PANTHER" id="PTHR31307">
    <property type="entry name" value="TRIHELIX TRANSCRIPTION FACTOR ASIL2"/>
    <property type="match status" value="1"/>
</dbReference>
<evidence type="ECO:0000313" key="4">
    <source>
        <dbReference type="Proteomes" id="UP000823388"/>
    </source>
</evidence>
<organism evidence="3 4">
    <name type="scientific">Panicum virgatum</name>
    <name type="common">Blackwell switchgrass</name>
    <dbReference type="NCBI Taxonomy" id="38727"/>
    <lineage>
        <taxon>Eukaryota</taxon>
        <taxon>Viridiplantae</taxon>
        <taxon>Streptophyta</taxon>
        <taxon>Embryophyta</taxon>
        <taxon>Tracheophyta</taxon>
        <taxon>Spermatophyta</taxon>
        <taxon>Magnoliopsida</taxon>
        <taxon>Liliopsida</taxon>
        <taxon>Poales</taxon>
        <taxon>Poaceae</taxon>
        <taxon>PACMAD clade</taxon>
        <taxon>Panicoideae</taxon>
        <taxon>Panicodae</taxon>
        <taxon>Paniceae</taxon>
        <taxon>Panicinae</taxon>
        <taxon>Panicum</taxon>
        <taxon>Panicum sect. Hiantes</taxon>
    </lineage>
</organism>
<evidence type="ECO:0000313" key="3">
    <source>
        <dbReference type="EMBL" id="KAG2591260.1"/>
    </source>
</evidence>
<evidence type="ECO:0000259" key="2">
    <source>
        <dbReference type="Pfam" id="PF13837"/>
    </source>
</evidence>